<evidence type="ECO:0000313" key="2">
    <source>
        <dbReference type="EMBL" id="CAA9302138.1"/>
    </source>
</evidence>
<protein>
    <submittedName>
        <fullName evidence="2">Pyridoxamine 5'-phosphate oxidase</fullName>
        <ecNumber evidence="2">1.4.3.5</ecNumber>
    </submittedName>
</protein>
<feature type="compositionally biased region" description="Basic residues" evidence="1">
    <location>
        <begin position="52"/>
        <end position="62"/>
    </location>
</feature>
<dbReference type="GO" id="GO:0004733">
    <property type="term" value="F:pyridoxamine phosphate oxidase activity"/>
    <property type="evidence" value="ECO:0007669"/>
    <property type="project" value="UniProtKB-EC"/>
</dbReference>
<dbReference type="EMBL" id="CADCTT010000167">
    <property type="protein sequence ID" value="CAA9302138.1"/>
    <property type="molecule type" value="Genomic_DNA"/>
</dbReference>
<sequence>ARPCCRARQLLRGAAAGVGGAGRAVPAVRALAGGGLPGQGRRPAARTDGHGAGHRRRGRPQRPHGAAEGVRPVRLRLLHQLRLPQGRGADRAPGGRAALRLVPVAAAGPGRGDGGPGAPGGVRGLLRHPAARFAARGLGFAAVLHGGLTGGAERRLRGGGGAVRRRRGALPRALGRLPRHAPVDRVLAGPAEPDARPAGLPPHRRRLGPGPPGPL</sequence>
<accession>A0A6J4KDY3</accession>
<feature type="region of interest" description="Disordered" evidence="1">
    <location>
        <begin position="33"/>
        <end position="69"/>
    </location>
</feature>
<feature type="non-terminal residue" evidence="2">
    <location>
        <position position="1"/>
    </location>
</feature>
<evidence type="ECO:0000256" key="1">
    <source>
        <dbReference type="SAM" id="MobiDB-lite"/>
    </source>
</evidence>
<gene>
    <name evidence="2" type="ORF">AVDCRST_MAG61-1089</name>
</gene>
<reference evidence="2" key="1">
    <citation type="submission" date="2020-02" db="EMBL/GenBank/DDBJ databases">
        <authorList>
            <person name="Meier V. D."/>
        </authorList>
    </citation>
    <scope>NUCLEOTIDE SEQUENCE</scope>
    <source>
        <strain evidence="2">AVDCRST_MAG61</strain>
    </source>
</reference>
<dbReference type="EC" id="1.4.3.5" evidence="2"/>
<organism evidence="2">
    <name type="scientific">uncultured Friedmanniella sp</name>
    <dbReference type="NCBI Taxonomy" id="335381"/>
    <lineage>
        <taxon>Bacteria</taxon>
        <taxon>Bacillati</taxon>
        <taxon>Actinomycetota</taxon>
        <taxon>Actinomycetes</taxon>
        <taxon>Propionibacteriales</taxon>
        <taxon>Nocardioidaceae</taxon>
        <taxon>Friedmanniella</taxon>
        <taxon>environmental samples</taxon>
    </lineage>
</organism>
<proteinExistence type="predicted"/>
<feature type="region of interest" description="Disordered" evidence="1">
    <location>
        <begin position="174"/>
        <end position="215"/>
    </location>
</feature>
<keyword evidence="2" id="KW-0560">Oxidoreductase</keyword>
<feature type="non-terminal residue" evidence="2">
    <location>
        <position position="215"/>
    </location>
</feature>
<dbReference type="AlphaFoldDB" id="A0A6J4KDY3"/>
<name>A0A6J4KDY3_9ACTN</name>